<gene>
    <name evidence="1" type="ORF">FQA47_016012</name>
</gene>
<dbReference type="AlphaFoldDB" id="A0A834FNZ5"/>
<accession>A0A834FNZ5</accession>
<dbReference type="Proteomes" id="UP000646548">
    <property type="component" value="Unassembled WGS sequence"/>
</dbReference>
<reference evidence="1" key="1">
    <citation type="journal article" name="BMC Genomics">
        <title>Long-read sequencing and de novo genome assembly of marine medaka (Oryzias melastigma).</title>
        <authorList>
            <person name="Liang P."/>
            <person name="Saqib H.S.A."/>
            <person name="Ni X."/>
            <person name="Shen Y."/>
        </authorList>
    </citation>
    <scope>NUCLEOTIDE SEQUENCE</scope>
    <source>
        <strain evidence="1">Bigg-433</strain>
    </source>
</reference>
<sequence>MDLLFEDRKQFLYDVENKVYLRRRLDPSLYLLAGVYSAVTPVRHWTDDVLVPKTHRCFRTPDCCSGESKEPKHENWIRTNVFRLSCRLKEEKKSFVGVTV</sequence>
<proteinExistence type="predicted"/>
<protein>
    <submittedName>
        <fullName evidence="1">Uncharacterized protein</fullName>
    </submittedName>
</protein>
<evidence type="ECO:0000313" key="1">
    <source>
        <dbReference type="EMBL" id="KAF6737280.1"/>
    </source>
</evidence>
<name>A0A834FNZ5_ORYME</name>
<evidence type="ECO:0000313" key="2">
    <source>
        <dbReference type="Proteomes" id="UP000646548"/>
    </source>
</evidence>
<comment type="caution">
    <text evidence="1">The sequence shown here is derived from an EMBL/GenBank/DDBJ whole genome shotgun (WGS) entry which is preliminary data.</text>
</comment>
<dbReference type="EMBL" id="WKFB01000067">
    <property type="protein sequence ID" value="KAF6737280.1"/>
    <property type="molecule type" value="Genomic_DNA"/>
</dbReference>
<organism evidence="1 2">
    <name type="scientific">Oryzias melastigma</name>
    <name type="common">Marine medaka</name>
    <dbReference type="NCBI Taxonomy" id="30732"/>
    <lineage>
        <taxon>Eukaryota</taxon>
        <taxon>Metazoa</taxon>
        <taxon>Chordata</taxon>
        <taxon>Craniata</taxon>
        <taxon>Vertebrata</taxon>
        <taxon>Euteleostomi</taxon>
        <taxon>Actinopterygii</taxon>
        <taxon>Neopterygii</taxon>
        <taxon>Teleostei</taxon>
        <taxon>Neoteleostei</taxon>
        <taxon>Acanthomorphata</taxon>
        <taxon>Ovalentaria</taxon>
        <taxon>Atherinomorphae</taxon>
        <taxon>Beloniformes</taxon>
        <taxon>Adrianichthyidae</taxon>
        <taxon>Oryziinae</taxon>
        <taxon>Oryzias</taxon>
    </lineage>
</organism>